<evidence type="ECO:0000256" key="4">
    <source>
        <dbReference type="ARBA" id="ARBA00022729"/>
    </source>
</evidence>
<dbReference type="PIRSF" id="PIRSF002741">
    <property type="entry name" value="MppA"/>
    <property type="match status" value="1"/>
</dbReference>
<dbReference type="Gene3D" id="3.10.105.10">
    <property type="entry name" value="Dipeptide-binding Protein, Domain 3"/>
    <property type="match status" value="1"/>
</dbReference>
<evidence type="ECO:0000256" key="6">
    <source>
        <dbReference type="SAM" id="SignalP"/>
    </source>
</evidence>
<evidence type="ECO:0000256" key="5">
    <source>
        <dbReference type="SAM" id="MobiDB-lite"/>
    </source>
</evidence>
<dbReference type="InterPro" id="IPR023765">
    <property type="entry name" value="SBP_5_CS"/>
</dbReference>
<dbReference type="CDD" id="cd00995">
    <property type="entry name" value="PBP2_NikA_DppA_OppA_like"/>
    <property type="match status" value="1"/>
</dbReference>
<dbReference type="InterPro" id="IPR000914">
    <property type="entry name" value="SBP_5_dom"/>
</dbReference>
<gene>
    <name evidence="8" type="ORF">CVD27_03365</name>
</gene>
<dbReference type="PROSITE" id="PS51257">
    <property type="entry name" value="PROKAR_LIPOPROTEIN"/>
    <property type="match status" value="1"/>
</dbReference>
<dbReference type="PANTHER" id="PTHR30290">
    <property type="entry name" value="PERIPLASMIC BINDING COMPONENT OF ABC TRANSPORTER"/>
    <property type="match status" value="1"/>
</dbReference>
<sequence>MMKGKRRLFKNLLAMIVLVLALSACSSNSSTTTSTENGASKDAGKPTYGGTLVRADIYGDPQNLDPAIRSHGTSTSMITWNIFEPLVRYDAVKGKFLPANAESWEISTDGKVYSFTLRKGVKFHNGREVTAEDFKYTLERVLNPKTASPNAGSLTGIVGSKEFMAGKSKEVSGIKVVNSTKLEITLSKPDNTFLTIMSLPFTGAVPKEVVEEKGDKFGQEPVGAGPFKFSKWVRDSEVDLVANEDYYAGKPYLEKVDYIIMTDQTARDNAFASKQIDMMVLGDAQYKRYATDPSYKSQIVEVPELFTRNMKFNLDKKGPWQDVRVRQAINYAIDRDTIIGSVIQGKAYSALGVLPTSIQGFNKAVTSYKYEPKKAKKLLEEAGYGNGFTLNILTTSHPAFGLPAVEALSGYLEKVGIKVKTEQVDFATLTDRLNSGNYEVAMSSNGGSTNPVEYLSRYFHSKNDGASGNTSHYKNPAVDTLLDKASETTDNKEMISDLQKAEDLIVKDAPWWFFNYNKAVIVHQKWIKGLQPVPTDIDYQDLTKVWVDESQK</sequence>
<dbReference type="GO" id="GO:0042597">
    <property type="term" value="C:periplasmic space"/>
    <property type="evidence" value="ECO:0007669"/>
    <property type="project" value="UniProtKB-ARBA"/>
</dbReference>
<dbReference type="Pfam" id="PF00496">
    <property type="entry name" value="SBP_bac_5"/>
    <property type="match status" value="1"/>
</dbReference>
<evidence type="ECO:0000313" key="9">
    <source>
        <dbReference type="Proteomes" id="UP000234950"/>
    </source>
</evidence>
<comment type="caution">
    <text evidence="8">The sequence shown here is derived from an EMBL/GenBank/DDBJ whole genome shotgun (WGS) entry which is preliminary data.</text>
</comment>
<dbReference type="Gene3D" id="3.40.190.10">
    <property type="entry name" value="Periplasmic binding protein-like II"/>
    <property type="match status" value="1"/>
</dbReference>
<dbReference type="Gene3D" id="3.90.76.10">
    <property type="entry name" value="Dipeptide-binding Protein, Domain 1"/>
    <property type="match status" value="1"/>
</dbReference>
<dbReference type="OrthoDB" id="5894719at2"/>
<proteinExistence type="inferred from homology"/>
<dbReference type="InterPro" id="IPR039424">
    <property type="entry name" value="SBP_5"/>
</dbReference>
<evidence type="ECO:0000256" key="3">
    <source>
        <dbReference type="ARBA" id="ARBA00022448"/>
    </source>
</evidence>
<feature type="region of interest" description="Disordered" evidence="5">
    <location>
        <begin position="28"/>
        <end position="47"/>
    </location>
</feature>
<name>A0A2N5HSI8_9BACI</name>
<reference evidence="8 9" key="1">
    <citation type="submission" date="2017-11" db="EMBL/GenBank/DDBJ databases">
        <title>Comparitive Functional Genomics of Dry Heat Resistant strains isolated from the Viking Spacecraft.</title>
        <authorList>
            <person name="Seuylemezian A."/>
            <person name="Cooper K."/>
            <person name="Vaishampayan P."/>
        </authorList>
    </citation>
    <scope>NUCLEOTIDE SEQUENCE [LARGE SCALE GENOMIC DNA]</scope>
    <source>
        <strain evidence="8 9">V32-6</strain>
    </source>
</reference>
<keyword evidence="9" id="KW-1185">Reference proteome</keyword>
<keyword evidence="3" id="KW-0813">Transport</keyword>
<dbReference type="Proteomes" id="UP000234950">
    <property type="component" value="Unassembled WGS sequence"/>
</dbReference>
<dbReference type="GO" id="GO:0015833">
    <property type="term" value="P:peptide transport"/>
    <property type="evidence" value="ECO:0007669"/>
    <property type="project" value="TreeGrafter"/>
</dbReference>
<evidence type="ECO:0000256" key="2">
    <source>
        <dbReference type="ARBA" id="ARBA00005695"/>
    </source>
</evidence>
<feature type="signal peptide" evidence="6">
    <location>
        <begin position="1"/>
        <end position="26"/>
    </location>
</feature>
<dbReference type="PROSITE" id="PS01040">
    <property type="entry name" value="SBP_BACTERIAL_5"/>
    <property type="match status" value="1"/>
</dbReference>
<dbReference type="AlphaFoldDB" id="A0A2N5HSI8"/>
<feature type="chain" id="PRO_5038838039" description="Solute-binding protein family 5 domain-containing protein" evidence="6">
    <location>
        <begin position="27"/>
        <end position="552"/>
    </location>
</feature>
<dbReference type="PANTHER" id="PTHR30290:SF9">
    <property type="entry name" value="OLIGOPEPTIDE-BINDING PROTEIN APPA"/>
    <property type="match status" value="1"/>
</dbReference>
<protein>
    <recommendedName>
        <fullName evidence="7">Solute-binding protein family 5 domain-containing protein</fullName>
    </recommendedName>
</protein>
<dbReference type="EMBL" id="PGVE01000017">
    <property type="protein sequence ID" value="PLS08457.1"/>
    <property type="molecule type" value="Genomic_DNA"/>
</dbReference>
<keyword evidence="4 6" id="KW-0732">Signal</keyword>
<evidence type="ECO:0000313" key="8">
    <source>
        <dbReference type="EMBL" id="PLS08457.1"/>
    </source>
</evidence>
<accession>A0A2N5HSI8</accession>
<dbReference type="GO" id="GO:0043190">
    <property type="term" value="C:ATP-binding cassette (ABC) transporter complex"/>
    <property type="evidence" value="ECO:0007669"/>
    <property type="project" value="InterPro"/>
</dbReference>
<organism evidence="8 9">
    <name type="scientific">Neobacillus cucumis</name>
    <dbReference type="NCBI Taxonomy" id="1740721"/>
    <lineage>
        <taxon>Bacteria</taxon>
        <taxon>Bacillati</taxon>
        <taxon>Bacillota</taxon>
        <taxon>Bacilli</taxon>
        <taxon>Bacillales</taxon>
        <taxon>Bacillaceae</taxon>
        <taxon>Neobacillus</taxon>
    </lineage>
</organism>
<comment type="subcellular location">
    <subcellularLocation>
        <location evidence="1">Cell membrane</location>
        <topology evidence="1">Lipid-anchor</topology>
    </subcellularLocation>
</comment>
<dbReference type="GO" id="GO:1904680">
    <property type="term" value="F:peptide transmembrane transporter activity"/>
    <property type="evidence" value="ECO:0007669"/>
    <property type="project" value="TreeGrafter"/>
</dbReference>
<feature type="domain" description="Solute-binding protein family 5" evidence="7">
    <location>
        <begin position="96"/>
        <end position="464"/>
    </location>
</feature>
<comment type="similarity">
    <text evidence="2">Belongs to the bacterial solute-binding protein 5 family.</text>
</comment>
<dbReference type="InterPro" id="IPR030678">
    <property type="entry name" value="Peptide/Ni-bd"/>
</dbReference>
<evidence type="ECO:0000256" key="1">
    <source>
        <dbReference type="ARBA" id="ARBA00004193"/>
    </source>
</evidence>
<dbReference type="SUPFAM" id="SSF53850">
    <property type="entry name" value="Periplasmic binding protein-like II"/>
    <property type="match status" value="1"/>
</dbReference>
<evidence type="ECO:0000259" key="7">
    <source>
        <dbReference type="Pfam" id="PF00496"/>
    </source>
</evidence>